<keyword evidence="1" id="KW-0812">Transmembrane</keyword>
<keyword evidence="3" id="KW-1185">Reference proteome</keyword>
<dbReference type="Proteomes" id="UP000266841">
    <property type="component" value="Unassembled WGS sequence"/>
</dbReference>
<evidence type="ECO:0000313" key="3">
    <source>
        <dbReference type="Proteomes" id="UP000266841"/>
    </source>
</evidence>
<feature type="transmembrane region" description="Helical" evidence="1">
    <location>
        <begin position="306"/>
        <end position="325"/>
    </location>
</feature>
<comment type="caution">
    <text evidence="2">The sequence shown here is derived from an EMBL/GenBank/DDBJ whole genome shotgun (WGS) entry which is preliminary data.</text>
</comment>
<sequence length="337" mass="37328">MLLRLQCFGKVNAAELDSLSALLLYNLGVAYDRTVGLAFKRTRKRPSSSTKCKDMLQAGVILALSRGYQDTVEEMKSHGRDEAKQSGRVKALSLKTLPYIGEQWTLCLEELDRLLGLRTSDFRILAATPVGVDRMARFSWNFAWIVPSARSTAECPCVNLGDTAPLHDIGLGWVCVYIVEPSNMFDVKKGMSKFSHRSTPWLLIDDEPCGGIRGRLRCTGCCRWLSRAGRRRGLGALRAEVDPDRPLSDPDRSLSLVNRASCCNERLLEFLTFDIVEFVGEKIETAVRADESTVQKVLEPPTLDCFLALEAVAVVAVVAVVVRLARLGLANGARRRP</sequence>
<proteinExistence type="predicted"/>
<keyword evidence="1" id="KW-0472">Membrane</keyword>
<protein>
    <submittedName>
        <fullName evidence="2">Uncharacterized protein</fullName>
    </submittedName>
</protein>
<organism evidence="2 3">
    <name type="scientific">Thalassiosira oceanica</name>
    <name type="common">Marine diatom</name>
    <dbReference type="NCBI Taxonomy" id="159749"/>
    <lineage>
        <taxon>Eukaryota</taxon>
        <taxon>Sar</taxon>
        <taxon>Stramenopiles</taxon>
        <taxon>Ochrophyta</taxon>
        <taxon>Bacillariophyta</taxon>
        <taxon>Coscinodiscophyceae</taxon>
        <taxon>Thalassiosirophycidae</taxon>
        <taxon>Thalassiosirales</taxon>
        <taxon>Thalassiosiraceae</taxon>
        <taxon>Thalassiosira</taxon>
    </lineage>
</organism>
<evidence type="ECO:0000313" key="2">
    <source>
        <dbReference type="EMBL" id="EJK48363.1"/>
    </source>
</evidence>
<reference evidence="2 3" key="1">
    <citation type="journal article" date="2012" name="Genome Biol.">
        <title>Genome and low-iron response of an oceanic diatom adapted to chronic iron limitation.</title>
        <authorList>
            <person name="Lommer M."/>
            <person name="Specht M."/>
            <person name="Roy A.S."/>
            <person name="Kraemer L."/>
            <person name="Andreson R."/>
            <person name="Gutowska M.A."/>
            <person name="Wolf J."/>
            <person name="Bergner S.V."/>
            <person name="Schilhabel M.B."/>
            <person name="Klostermeier U.C."/>
            <person name="Beiko R.G."/>
            <person name="Rosenstiel P."/>
            <person name="Hippler M."/>
            <person name="Laroche J."/>
        </authorList>
    </citation>
    <scope>NUCLEOTIDE SEQUENCE [LARGE SCALE GENOMIC DNA]</scope>
    <source>
        <strain evidence="2 3">CCMP1005</strain>
    </source>
</reference>
<keyword evidence="1" id="KW-1133">Transmembrane helix</keyword>
<accession>K0R545</accession>
<evidence type="ECO:0000256" key="1">
    <source>
        <dbReference type="SAM" id="Phobius"/>
    </source>
</evidence>
<dbReference type="EMBL" id="AGNL01045949">
    <property type="protein sequence ID" value="EJK48363.1"/>
    <property type="molecule type" value="Genomic_DNA"/>
</dbReference>
<name>K0R545_THAOC</name>
<dbReference type="AlphaFoldDB" id="K0R545"/>
<gene>
    <name evidence="2" type="ORF">THAOC_32849</name>
</gene>